<dbReference type="Gene3D" id="3.40.50.970">
    <property type="match status" value="1"/>
</dbReference>
<dbReference type="EMBL" id="DYXN01000017">
    <property type="protein sequence ID" value="HJE86170.1"/>
    <property type="molecule type" value="Genomic_DNA"/>
</dbReference>
<feature type="non-terminal residue" evidence="2">
    <location>
        <position position="87"/>
    </location>
</feature>
<comment type="caution">
    <text evidence="2">The sequence shown here is derived from an EMBL/GenBank/DDBJ whole genome shotgun (WGS) entry which is preliminary data.</text>
</comment>
<feature type="domain" description="Xylulose 5-phosphate/Fructose 6-phosphate phosphoketolase N-terminal" evidence="1">
    <location>
        <begin position="9"/>
        <end position="87"/>
    </location>
</feature>
<evidence type="ECO:0000313" key="3">
    <source>
        <dbReference type="Proteomes" id="UP000721920"/>
    </source>
</evidence>
<dbReference type="InterPro" id="IPR029061">
    <property type="entry name" value="THDP-binding"/>
</dbReference>
<dbReference type="GO" id="GO:0005975">
    <property type="term" value="P:carbohydrate metabolic process"/>
    <property type="evidence" value="ECO:0007669"/>
    <property type="project" value="InterPro"/>
</dbReference>
<evidence type="ECO:0000313" key="2">
    <source>
        <dbReference type="EMBL" id="HJE86170.1"/>
    </source>
</evidence>
<organism evidence="2 3">
    <name type="scientific">Levilactobacillus hammesii</name>
    <dbReference type="NCBI Taxonomy" id="267633"/>
    <lineage>
        <taxon>Bacteria</taxon>
        <taxon>Bacillati</taxon>
        <taxon>Bacillota</taxon>
        <taxon>Bacilli</taxon>
        <taxon>Lactobacillales</taxon>
        <taxon>Lactobacillaceae</taxon>
        <taxon>Levilactobacillus</taxon>
    </lineage>
</organism>
<gene>
    <name evidence="2" type="ORF">K8U88_01160</name>
</gene>
<evidence type="ECO:0000259" key="1">
    <source>
        <dbReference type="Pfam" id="PF09364"/>
    </source>
</evidence>
<dbReference type="PANTHER" id="PTHR31273:SF0">
    <property type="entry name" value="PHOSPHOKETOLASE-RELATED"/>
    <property type="match status" value="1"/>
</dbReference>
<accession>A0A921JVJ7</accession>
<name>A0A921JVJ7_9LACO</name>
<dbReference type="SUPFAM" id="SSF52518">
    <property type="entry name" value="Thiamin diphosphate-binding fold (THDP-binding)"/>
    <property type="match status" value="1"/>
</dbReference>
<dbReference type="Pfam" id="PF09364">
    <property type="entry name" value="XFP_N"/>
    <property type="match status" value="1"/>
</dbReference>
<dbReference type="InterPro" id="IPR005593">
    <property type="entry name" value="Xul5P/Fru6P_PKetolase"/>
</dbReference>
<sequence>MAANANYDSKEYLEGVDRYWRAANYLSVGQLFLRDNPLLKRDLTSDDVKIKPIGHWGTIVSQNFIYAHLNRVIQKYDLNMFYIEGSG</sequence>
<dbReference type="Proteomes" id="UP000721920">
    <property type="component" value="Unassembled WGS sequence"/>
</dbReference>
<protein>
    <submittedName>
        <fullName evidence="2">Phosphoketolase</fullName>
    </submittedName>
</protein>
<dbReference type="AlphaFoldDB" id="A0A921JVJ7"/>
<dbReference type="PANTHER" id="PTHR31273">
    <property type="entry name" value="PHOSPHOKETOLASE-RELATED"/>
    <property type="match status" value="1"/>
</dbReference>
<dbReference type="GO" id="GO:0016832">
    <property type="term" value="F:aldehyde-lyase activity"/>
    <property type="evidence" value="ECO:0007669"/>
    <property type="project" value="InterPro"/>
</dbReference>
<reference evidence="2" key="2">
    <citation type="submission" date="2021-09" db="EMBL/GenBank/DDBJ databases">
        <authorList>
            <person name="Gilroy R."/>
        </authorList>
    </citation>
    <scope>NUCLEOTIDE SEQUENCE</scope>
    <source>
        <strain evidence="2">CHK173-2145</strain>
    </source>
</reference>
<dbReference type="InterPro" id="IPR018970">
    <property type="entry name" value="Xul5P/Fru6P_PKetolase_N"/>
</dbReference>
<proteinExistence type="predicted"/>
<reference evidence="2" key="1">
    <citation type="journal article" date="2021" name="PeerJ">
        <title>Extensive microbial diversity within the chicken gut microbiome revealed by metagenomics and culture.</title>
        <authorList>
            <person name="Gilroy R."/>
            <person name="Ravi A."/>
            <person name="Getino M."/>
            <person name="Pursley I."/>
            <person name="Horton D.L."/>
            <person name="Alikhan N.F."/>
            <person name="Baker D."/>
            <person name="Gharbi K."/>
            <person name="Hall N."/>
            <person name="Watson M."/>
            <person name="Adriaenssens E.M."/>
            <person name="Foster-Nyarko E."/>
            <person name="Jarju S."/>
            <person name="Secka A."/>
            <person name="Antonio M."/>
            <person name="Oren A."/>
            <person name="Chaudhuri R.R."/>
            <person name="La Ragione R."/>
            <person name="Hildebrand F."/>
            <person name="Pallen M.J."/>
        </authorList>
    </citation>
    <scope>NUCLEOTIDE SEQUENCE</scope>
    <source>
        <strain evidence="2">CHK173-2145</strain>
    </source>
</reference>